<dbReference type="GO" id="GO:0006508">
    <property type="term" value="P:proteolysis"/>
    <property type="evidence" value="ECO:0007669"/>
    <property type="project" value="UniProtKB-KW"/>
</dbReference>
<evidence type="ECO:0000256" key="2">
    <source>
        <dbReference type="ARBA" id="ARBA00022670"/>
    </source>
</evidence>
<dbReference type="EMBL" id="FQZY01000026">
    <property type="protein sequence ID" value="SHK02642.1"/>
    <property type="molecule type" value="Genomic_DNA"/>
</dbReference>
<feature type="chain" id="PRO_5013200815" evidence="7">
    <location>
        <begin position="31"/>
        <end position="403"/>
    </location>
</feature>
<dbReference type="Gene3D" id="2.30.30.40">
    <property type="entry name" value="SH3 Domains"/>
    <property type="match status" value="2"/>
</dbReference>
<dbReference type="Gene3D" id="3.90.1720.10">
    <property type="entry name" value="endopeptidase domain like (from Nostoc punctiforme)"/>
    <property type="match status" value="1"/>
</dbReference>
<evidence type="ECO:0000313" key="11">
    <source>
        <dbReference type="Proteomes" id="UP000184301"/>
    </source>
</evidence>
<evidence type="ECO:0000313" key="10">
    <source>
        <dbReference type="EMBL" id="SHK02642.1"/>
    </source>
</evidence>
<feature type="domain" description="SH3b" evidence="8">
    <location>
        <begin position="144"/>
        <end position="207"/>
    </location>
</feature>
<dbReference type="InterPro" id="IPR051202">
    <property type="entry name" value="Peptidase_C40"/>
</dbReference>
<keyword evidence="5" id="KW-0175">Coiled coil</keyword>
<dbReference type="PROSITE" id="PS51781">
    <property type="entry name" value="SH3B"/>
    <property type="match status" value="1"/>
</dbReference>
<evidence type="ECO:0000256" key="7">
    <source>
        <dbReference type="SAM" id="SignalP"/>
    </source>
</evidence>
<accession>A0A1M6P419</accession>
<evidence type="ECO:0000259" key="9">
    <source>
        <dbReference type="PROSITE" id="PS51935"/>
    </source>
</evidence>
<evidence type="ECO:0000256" key="5">
    <source>
        <dbReference type="SAM" id="Coils"/>
    </source>
</evidence>
<evidence type="ECO:0000259" key="8">
    <source>
        <dbReference type="PROSITE" id="PS51781"/>
    </source>
</evidence>
<dbReference type="InterPro" id="IPR003646">
    <property type="entry name" value="SH3-like_bac-type"/>
</dbReference>
<feature type="domain" description="NlpC/P60" evidence="9">
    <location>
        <begin position="290"/>
        <end position="403"/>
    </location>
</feature>
<dbReference type="SMART" id="SM00287">
    <property type="entry name" value="SH3b"/>
    <property type="match status" value="2"/>
</dbReference>
<keyword evidence="4" id="KW-0788">Thiol protease</keyword>
<dbReference type="Pfam" id="PF00877">
    <property type="entry name" value="NLPC_P60"/>
    <property type="match status" value="1"/>
</dbReference>
<dbReference type="STRING" id="1121950.SAMN02745243_02005"/>
<evidence type="ECO:0000256" key="4">
    <source>
        <dbReference type="ARBA" id="ARBA00022807"/>
    </source>
</evidence>
<feature type="coiled-coil region" evidence="5">
    <location>
        <begin position="212"/>
        <end position="247"/>
    </location>
</feature>
<dbReference type="SUPFAM" id="SSF54001">
    <property type="entry name" value="Cysteine proteinases"/>
    <property type="match status" value="1"/>
</dbReference>
<dbReference type="InterPro" id="IPR000064">
    <property type="entry name" value="NLP_P60_dom"/>
</dbReference>
<reference evidence="10 11" key="1">
    <citation type="submission" date="2016-11" db="EMBL/GenBank/DDBJ databases">
        <authorList>
            <person name="Jaros S."/>
            <person name="Januszkiewicz K."/>
            <person name="Wedrychowicz H."/>
        </authorList>
    </citation>
    <scope>NUCLEOTIDE SEQUENCE [LARGE SCALE GENOMIC DNA]</scope>
    <source>
        <strain evidence="10 11">DSM 15480</strain>
    </source>
</reference>
<proteinExistence type="inferred from homology"/>
<name>A0A1M6P419_9FIRM</name>
<evidence type="ECO:0000256" key="3">
    <source>
        <dbReference type="ARBA" id="ARBA00022801"/>
    </source>
</evidence>
<dbReference type="GO" id="GO:0008234">
    <property type="term" value="F:cysteine-type peptidase activity"/>
    <property type="evidence" value="ECO:0007669"/>
    <property type="project" value="UniProtKB-KW"/>
</dbReference>
<dbReference type="Proteomes" id="UP000184301">
    <property type="component" value="Unassembled WGS sequence"/>
</dbReference>
<gene>
    <name evidence="10" type="ORF">SAMN02745243_02005</name>
</gene>
<feature type="region of interest" description="Disordered" evidence="6">
    <location>
        <begin position="255"/>
        <end position="277"/>
    </location>
</feature>
<dbReference type="AlphaFoldDB" id="A0A1M6P419"/>
<keyword evidence="3 10" id="KW-0378">Hydrolase</keyword>
<comment type="similarity">
    <text evidence="1">Belongs to the peptidase C40 family.</text>
</comment>
<dbReference type="OrthoDB" id="9808890at2"/>
<dbReference type="PANTHER" id="PTHR47053:SF1">
    <property type="entry name" value="MUREIN DD-ENDOPEPTIDASE MEPH-RELATED"/>
    <property type="match status" value="1"/>
</dbReference>
<dbReference type="InterPro" id="IPR038765">
    <property type="entry name" value="Papain-like_cys_pep_sf"/>
</dbReference>
<evidence type="ECO:0000256" key="1">
    <source>
        <dbReference type="ARBA" id="ARBA00007074"/>
    </source>
</evidence>
<dbReference type="PROSITE" id="PS51935">
    <property type="entry name" value="NLPC_P60"/>
    <property type="match status" value="1"/>
</dbReference>
<evidence type="ECO:0000256" key="6">
    <source>
        <dbReference type="SAM" id="MobiDB-lite"/>
    </source>
</evidence>
<keyword evidence="11" id="KW-1185">Reference proteome</keyword>
<sequence length="403" mass="42801">MKVTYVRQRLIVTAVAGAIMIPGSAIVAHAEDAVTLPTAGIESVLEKCYLAEEEHPMELYLVPTEQEEYSNRAFADTQDYILIRDAPYTTSDWAGKLYKNNVADILDTQGAWTKISSGTVTGYVETEELLTGGAAKEYAGANIGNTATVTAYVLNVRDGQNTNANILTQITLDEKYQVTGDSVSGWYPVQVGDIAGWVCGDYVNVSPDFSYAESKQEEEQRLAAEKAEAEKAAAEKAAADKAAAEKTAADKAAMEKGAVQQAAGEMSAGDDVGQGTEEASAAVLPDQTGTSAGQAVIDYACQFIGNPYVWGGTSLTEGCDCSGFVQSVYAQFGVSLPRTTWDMESAGTEVSFEEAIPGDLILYDGHVGLYMGDGTIVNAIDSDHGIGISNATFTYIVTVRRVI</sequence>
<dbReference type="PANTHER" id="PTHR47053">
    <property type="entry name" value="MUREIN DD-ENDOPEPTIDASE MEPH-RELATED"/>
    <property type="match status" value="1"/>
</dbReference>
<dbReference type="Pfam" id="PF08239">
    <property type="entry name" value="SH3_3"/>
    <property type="match status" value="1"/>
</dbReference>
<keyword evidence="7" id="KW-0732">Signal</keyword>
<keyword evidence="2" id="KW-0645">Protease</keyword>
<feature type="signal peptide" evidence="7">
    <location>
        <begin position="1"/>
        <end position="30"/>
    </location>
</feature>
<protein>
    <submittedName>
        <fullName evidence="10">Cell wall-associated hydrolase, NlpC family</fullName>
    </submittedName>
</protein>
<organism evidence="10 11">
    <name type="scientific">Hespellia stercorisuis DSM 15480</name>
    <dbReference type="NCBI Taxonomy" id="1121950"/>
    <lineage>
        <taxon>Bacteria</taxon>
        <taxon>Bacillati</taxon>
        <taxon>Bacillota</taxon>
        <taxon>Clostridia</taxon>
        <taxon>Lachnospirales</taxon>
        <taxon>Lachnospiraceae</taxon>
        <taxon>Hespellia</taxon>
    </lineage>
</organism>
<dbReference type="RefSeq" id="WP_073109470.1">
    <property type="nucleotide sequence ID" value="NZ_FQZY01000026.1"/>
</dbReference>